<dbReference type="EMBL" id="CAJVRM010000162">
    <property type="protein sequence ID" value="CAG8976133.1"/>
    <property type="molecule type" value="Genomic_DNA"/>
</dbReference>
<keyword evidence="5 6" id="KW-0472">Membrane</keyword>
<evidence type="ECO:0000256" key="6">
    <source>
        <dbReference type="SAM" id="Phobius"/>
    </source>
</evidence>
<feature type="transmembrane region" description="Helical" evidence="6">
    <location>
        <begin position="112"/>
        <end position="136"/>
    </location>
</feature>
<name>A0A9N9LL50_9HELO</name>
<keyword evidence="3 6" id="KW-0812">Transmembrane</keyword>
<feature type="transmembrane region" description="Helical" evidence="6">
    <location>
        <begin position="20"/>
        <end position="40"/>
    </location>
</feature>
<evidence type="ECO:0000313" key="7">
    <source>
        <dbReference type="EMBL" id="CAG8976133.1"/>
    </source>
</evidence>
<reference evidence="7" key="1">
    <citation type="submission" date="2021-07" db="EMBL/GenBank/DDBJ databases">
        <authorList>
            <person name="Durling M."/>
        </authorList>
    </citation>
    <scope>NUCLEOTIDE SEQUENCE</scope>
</reference>
<dbReference type="PANTHER" id="PTHR43791:SF39">
    <property type="entry name" value="TRANSPORTER LIZ1_SEO1, PUTATIVE (AFU_ORTHOLOGUE AFUA_3G00980)-RELATED"/>
    <property type="match status" value="1"/>
</dbReference>
<sequence>MFSGYLQAALYSAMNGTGGLAGWRWLFIFDGVITLPMALWYKNQTNPSFCCFRLTLFLAYYALPNLPSNTRVNWLKPEEVSLAQQRMVDAGKGKDEPVTFNGLKRVLGKWHFWVYTTYYTFFICSENIGLYMNLWLKSLHRYSVPQINTYPTVIKAVTILTTLIYG</sequence>
<dbReference type="GO" id="GO:0022857">
    <property type="term" value="F:transmembrane transporter activity"/>
    <property type="evidence" value="ECO:0007669"/>
    <property type="project" value="TreeGrafter"/>
</dbReference>
<keyword evidence="8" id="KW-1185">Reference proteome</keyword>
<protein>
    <recommendedName>
        <fullName evidence="9">Pantothenate transporter liz1</fullName>
    </recommendedName>
</protein>
<feature type="transmembrane region" description="Helical" evidence="6">
    <location>
        <begin position="47"/>
        <end position="63"/>
    </location>
</feature>
<evidence type="ECO:0000256" key="5">
    <source>
        <dbReference type="ARBA" id="ARBA00023136"/>
    </source>
</evidence>
<dbReference type="Proteomes" id="UP000701801">
    <property type="component" value="Unassembled WGS sequence"/>
</dbReference>
<dbReference type="OrthoDB" id="3639251at2759"/>
<evidence type="ECO:0000313" key="8">
    <source>
        <dbReference type="Proteomes" id="UP000701801"/>
    </source>
</evidence>
<gene>
    <name evidence="7" type="ORF">HYALB_00002414</name>
</gene>
<evidence type="ECO:0000256" key="1">
    <source>
        <dbReference type="ARBA" id="ARBA00004141"/>
    </source>
</evidence>
<evidence type="ECO:0008006" key="9">
    <source>
        <dbReference type="Google" id="ProtNLM"/>
    </source>
</evidence>
<dbReference type="GO" id="GO:0016020">
    <property type="term" value="C:membrane"/>
    <property type="evidence" value="ECO:0007669"/>
    <property type="project" value="UniProtKB-SubCell"/>
</dbReference>
<comment type="caution">
    <text evidence="7">The sequence shown here is derived from an EMBL/GenBank/DDBJ whole genome shotgun (WGS) entry which is preliminary data.</text>
</comment>
<keyword evidence="4 6" id="KW-1133">Transmembrane helix</keyword>
<evidence type="ECO:0000256" key="3">
    <source>
        <dbReference type="ARBA" id="ARBA00022692"/>
    </source>
</evidence>
<dbReference type="InterPro" id="IPR036259">
    <property type="entry name" value="MFS_trans_sf"/>
</dbReference>
<proteinExistence type="predicted"/>
<keyword evidence="2" id="KW-0813">Transport</keyword>
<organism evidence="7 8">
    <name type="scientific">Hymenoscyphus albidus</name>
    <dbReference type="NCBI Taxonomy" id="595503"/>
    <lineage>
        <taxon>Eukaryota</taxon>
        <taxon>Fungi</taxon>
        <taxon>Dikarya</taxon>
        <taxon>Ascomycota</taxon>
        <taxon>Pezizomycotina</taxon>
        <taxon>Leotiomycetes</taxon>
        <taxon>Helotiales</taxon>
        <taxon>Helotiaceae</taxon>
        <taxon>Hymenoscyphus</taxon>
    </lineage>
</organism>
<accession>A0A9N9LL50</accession>
<dbReference type="SUPFAM" id="SSF103473">
    <property type="entry name" value="MFS general substrate transporter"/>
    <property type="match status" value="1"/>
</dbReference>
<comment type="subcellular location">
    <subcellularLocation>
        <location evidence="1">Membrane</location>
        <topology evidence="1">Multi-pass membrane protein</topology>
    </subcellularLocation>
</comment>
<dbReference type="AlphaFoldDB" id="A0A9N9LL50"/>
<evidence type="ECO:0000256" key="4">
    <source>
        <dbReference type="ARBA" id="ARBA00022989"/>
    </source>
</evidence>
<dbReference type="PANTHER" id="PTHR43791">
    <property type="entry name" value="PERMEASE-RELATED"/>
    <property type="match status" value="1"/>
</dbReference>
<evidence type="ECO:0000256" key="2">
    <source>
        <dbReference type="ARBA" id="ARBA00022448"/>
    </source>
</evidence>